<evidence type="ECO:0000256" key="2">
    <source>
        <dbReference type="SAM" id="Phobius"/>
    </source>
</evidence>
<dbReference type="InterPro" id="IPR004843">
    <property type="entry name" value="Calcineurin-like_PHP"/>
</dbReference>
<dbReference type="RefSeq" id="XP_018188542.1">
    <property type="nucleotide sequence ID" value="XM_018336068.1"/>
</dbReference>
<evidence type="ECO:0000313" key="5">
    <source>
        <dbReference type="Proteomes" id="UP000076632"/>
    </source>
</evidence>
<dbReference type="GO" id="GO:0016791">
    <property type="term" value="F:phosphatase activity"/>
    <property type="evidence" value="ECO:0007669"/>
    <property type="project" value="TreeGrafter"/>
</dbReference>
<dbReference type="PANTHER" id="PTHR42850">
    <property type="entry name" value="METALLOPHOSPHOESTERASE"/>
    <property type="match status" value="1"/>
</dbReference>
<evidence type="ECO:0000313" key="4">
    <source>
        <dbReference type="EMBL" id="KZF22987.1"/>
    </source>
</evidence>
<dbReference type="AlphaFoldDB" id="A0A161TBD6"/>
<dbReference type="STRING" id="1328760.A0A161TBD6"/>
<sequence length="412" mass="46514">MAHYEHQRSPQPRDSPFPTPLINQVRNEWQTNPKYGQINALSVDEEPRWIEMIKAPRLRRHVFMLVAVLIACWLTWRFWLVPRLAEQDELLKEFNTNHEEDEQYGANALPQFTDVIHMQELDSRLLPRAGSSGDSRRLVIVGDVHGCKEELVELLNKVSFKQATDHLILTGDIVAKGPDTPGVVQLARDFKASCVRGNHEDRLLLTYNAMRSGRIALKGPEEDPNTEVDDMDEESFNKGDYKYRALVKQLSKEQITYLKSCPVILRIGQLSGMGEVVVVHAGLLAGVPLLRQDPFNVMHMRTVDLETHVPSAGREGTPWEKLWNKHQAKASKKSRTTVVYGHDAKRGLNIQQYSKGLDSACVTGGQLTALVIEPGSWGSVTQTLVHVDCHNRKNKKTKSKNVKIEDILPTGD</sequence>
<dbReference type="GO" id="GO:0005737">
    <property type="term" value="C:cytoplasm"/>
    <property type="evidence" value="ECO:0007669"/>
    <property type="project" value="TreeGrafter"/>
</dbReference>
<dbReference type="InParanoid" id="A0A161TBD6"/>
<dbReference type="FunCoup" id="A0A161TBD6">
    <property type="interactions" value="31"/>
</dbReference>
<reference evidence="4 5" key="1">
    <citation type="journal article" date="2016" name="Fungal Biol.">
        <title>The genome of Xylona heveae provides a window into fungal endophytism.</title>
        <authorList>
            <person name="Gazis R."/>
            <person name="Kuo A."/>
            <person name="Riley R."/>
            <person name="LaButti K."/>
            <person name="Lipzen A."/>
            <person name="Lin J."/>
            <person name="Amirebrahimi M."/>
            <person name="Hesse C.N."/>
            <person name="Spatafora J.W."/>
            <person name="Henrissat B."/>
            <person name="Hainaut M."/>
            <person name="Grigoriev I.V."/>
            <person name="Hibbett D.S."/>
        </authorList>
    </citation>
    <scope>NUCLEOTIDE SEQUENCE [LARGE SCALE GENOMIC DNA]</scope>
    <source>
        <strain evidence="4 5">TC161</strain>
    </source>
</reference>
<dbReference type="InterPro" id="IPR029052">
    <property type="entry name" value="Metallo-depent_PP-like"/>
</dbReference>
<dbReference type="GO" id="GO:0000298">
    <property type="term" value="F:endopolyphosphatase activity"/>
    <property type="evidence" value="ECO:0007669"/>
    <property type="project" value="TreeGrafter"/>
</dbReference>
<protein>
    <submittedName>
        <fullName evidence="4">Metallo-dependent phosphatase</fullName>
    </submittedName>
</protein>
<dbReference type="InterPro" id="IPR050126">
    <property type="entry name" value="Ap4A_hydrolase"/>
</dbReference>
<dbReference type="EMBL" id="KV407458">
    <property type="protein sequence ID" value="KZF22987.1"/>
    <property type="molecule type" value="Genomic_DNA"/>
</dbReference>
<dbReference type="CDD" id="cd00144">
    <property type="entry name" value="MPP_PPP_family"/>
    <property type="match status" value="1"/>
</dbReference>
<feature type="domain" description="Calcineurin-like phosphoesterase" evidence="3">
    <location>
        <begin position="137"/>
        <end position="346"/>
    </location>
</feature>
<keyword evidence="2" id="KW-0472">Membrane</keyword>
<organism evidence="4 5">
    <name type="scientific">Xylona heveae (strain CBS 132557 / TC161)</name>
    <dbReference type="NCBI Taxonomy" id="1328760"/>
    <lineage>
        <taxon>Eukaryota</taxon>
        <taxon>Fungi</taxon>
        <taxon>Dikarya</taxon>
        <taxon>Ascomycota</taxon>
        <taxon>Pezizomycotina</taxon>
        <taxon>Xylonomycetes</taxon>
        <taxon>Xylonales</taxon>
        <taxon>Xylonaceae</taxon>
        <taxon>Xylona</taxon>
    </lineage>
</organism>
<gene>
    <name evidence="4" type="ORF">L228DRAFT_283049</name>
</gene>
<accession>A0A161TBD6</accession>
<proteinExistence type="predicted"/>
<dbReference type="PANTHER" id="PTHR42850:SF4">
    <property type="entry name" value="ZINC-DEPENDENT ENDOPOLYPHOSPHATASE"/>
    <property type="match status" value="1"/>
</dbReference>
<dbReference type="SUPFAM" id="SSF56300">
    <property type="entry name" value="Metallo-dependent phosphatases"/>
    <property type="match status" value="1"/>
</dbReference>
<dbReference type="OrthoDB" id="10267127at2759"/>
<feature type="transmembrane region" description="Helical" evidence="2">
    <location>
        <begin position="62"/>
        <end position="80"/>
    </location>
</feature>
<dbReference type="Pfam" id="PF00149">
    <property type="entry name" value="Metallophos"/>
    <property type="match status" value="1"/>
</dbReference>
<evidence type="ECO:0000256" key="1">
    <source>
        <dbReference type="SAM" id="MobiDB-lite"/>
    </source>
</evidence>
<feature type="region of interest" description="Disordered" evidence="1">
    <location>
        <begin position="1"/>
        <end position="21"/>
    </location>
</feature>
<name>A0A161TBD6_XYLHT</name>
<keyword evidence="2" id="KW-1133">Transmembrane helix</keyword>
<dbReference type="Proteomes" id="UP000076632">
    <property type="component" value="Unassembled WGS sequence"/>
</dbReference>
<dbReference type="Gene3D" id="3.60.21.10">
    <property type="match status" value="1"/>
</dbReference>
<dbReference type="GO" id="GO:0006798">
    <property type="term" value="P:polyphosphate catabolic process"/>
    <property type="evidence" value="ECO:0007669"/>
    <property type="project" value="TreeGrafter"/>
</dbReference>
<dbReference type="OMA" id="WLDTCPV"/>
<keyword evidence="5" id="KW-1185">Reference proteome</keyword>
<evidence type="ECO:0000259" key="3">
    <source>
        <dbReference type="Pfam" id="PF00149"/>
    </source>
</evidence>
<keyword evidence="2" id="KW-0812">Transmembrane</keyword>
<dbReference type="GeneID" id="28901205"/>